<dbReference type="PANTHER" id="PTHR43117:SF4">
    <property type="entry name" value="OSMOPROTECTANT IMPORT ATP-BINDING PROTEIN OSMV"/>
    <property type="match status" value="1"/>
</dbReference>
<dbReference type="RefSeq" id="WP_089165210.1">
    <property type="nucleotide sequence ID" value="NZ_MTHB01000257.1"/>
</dbReference>
<feature type="domain" description="ABC transporter" evidence="7">
    <location>
        <begin position="2"/>
        <end position="239"/>
    </location>
</feature>
<dbReference type="PROSITE" id="PS00211">
    <property type="entry name" value="ABC_TRANSPORTER_1"/>
    <property type="match status" value="1"/>
</dbReference>
<dbReference type="Pfam" id="PF00005">
    <property type="entry name" value="ABC_tran"/>
    <property type="match status" value="1"/>
</dbReference>
<dbReference type="SMART" id="SM00382">
    <property type="entry name" value="AAA"/>
    <property type="match status" value="1"/>
</dbReference>
<dbReference type="InterPro" id="IPR003593">
    <property type="entry name" value="AAA+_ATPase"/>
</dbReference>
<keyword evidence="5" id="KW-0547">Nucleotide-binding</keyword>
<keyword evidence="3" id="KW-1003">Cell membrane</keyword>
<keyword evidence="4" id="KW-0472">Membrane</keyword>
<name>A0A226WPC4_CABSO</name>
<evidence type="ECO:0000256" key="4">
    <source>
        <dbReference type="ARBA" id="ARBA00022519"/>
    </source>
</evidence>
<proteinExistence type="inferred from homology"/>
<sequence length="411" mass="44094">MIKLQNLTKRFESRQAQAVVDDLTMDIGEGELCVLLGPSGCGKTTTLKMINRLVQPTSGKILIGGEDTASFNVVELRRRIGYVIQQVGLFPNMTVEGNIALVPQMLGWDKARTRKRVEELLELVTLDPAVFMRCYPRDLSGGQQQRVGVARALAADPPVMLMDEPFGAIDPINRTAIQDEFRKIQRRLNKTVVFVSHDIDEAVKMADKIAIFRDGKLEQYGPPEELLARPASTFIANFVGSDRALKRLRLLCASDALMSSRAVARVGETHRNVRAALGSHPGGEVIVVDANGAPCGYLSTACLDAASVNADDRLDASLAMPLAATARAGDDLRSVVSAMLAHGVSWFAVLDDAGRFAGYVSYAAIAALARAGDPGACAHAGLSVFSDDTTGFVPLAGQEDRNALTRAEEGA</sequence>
<comment type="caution">
    <text evidence="8">The sequence shown here is derived from an EMBL/GenBank/DDBJ whole genome shotgun (WGS) entry which is preliminary data.</text>
</comment>
<dbReference type="AlphaFoldDB" id="A0A226WPC4"/>
<dbReference type="InterPro" id="IPR017871">
    <property type="entry name" value="ABC_transporter-like_CS"/>
</dbReference>
<keyword evidence="2" id="KW-0813">Transport</keyword>
<dbReference type="InterPro" id="IPR046342">
    <property type="entry name" value="CBS_dom_sf"/>
</dbReference>
<organism evidence="8 9">
    <name type="scientific">Caballeronia sordidicola</name>
    <name type="common">Burkholderia sordidicola</name>
    <dbReference type="NCBI Taxonomy" id="196367"/>
    <lineage>
        <taxon>Bacteria</taxon>
        <taxon>Pseudomonadati</taxon>
        <taxon>Pseudomonadota</taxon>
        <taxon>Betaproteobacteria</taxon>
        <taxon>Burkholderiales</taxon>
        <taxon>Burkholderiaceae</taxon>
        <taxon>Caballeronia</taxon>
    </lineage>
</organism>
<dbReference type="EMBL" id="MTHB01000257">
    <property type="protein sequence ID" value="OXC73051.1"/>
    <property type="molecule type" value="Genomic_DNA"/>
</dbReference>
<dbReference type="GO" id="GO:0005524">
    <property type="term" value="F:ATP binding"/>
    <property type="evidence" value="ECO:0007669"/>
    <property type="project" value="UniProtKB-KW"/>
</dbReference>
<comment type="similarity">
    <text evidence="1">Belongs to the ABC transporter superfamily.</text>
</comment>
<dbReference type="GO" id="GO:0016887">
    <property type="term" value="F:ATP hydrolysis activity"/>
    <property type="evidence" value="ECO:0007669"/>
    <property type="project" value="InterPro"/>
</dbReference>
<evidence type="ECO:0000313" key="9">
    <source>
        <dbReference type="Proteomes" id="UP000214720"/>
    </source>
</evidence>
<evidence type="ECO:0000256" key="3">
    <source>
        <dbReference type="ARBA" id="ARBA00022475"/>
    </source>
</evidence>
<dbReference type="PANTHER" id="PTHR43117">
    <property type="entry name" value="OSMOPROTECTANT IMPORT ATP-BINDING PROTEIN OSMV"/>
    <property type="match status" value="1"/>
</dbReference>
<evidence type="ECO:0000313" key="8">
    <source>
        <dbReference type="EMBL" id="OXC73051.1"/>
    </source>
</evidence>
<dbReference type="GO" id="GO:0015697">
    <property type="term" value="P:quaternary ammonium group transport"/>
    <property type="evidence" value="ECO:0007669"/>
    <property type="project" value="UniProtKB-ARBA"/>
</dbReference>
<gene>
    <name evidence="8" type="ORF">BSU04_38850</name>
</gene>
<evidence type="ECO:0000256" key="2">
    <source>
        <dbReference type="ARBA" id="ARBA00022448"/>
    </source>
</evidence>
<accession>A0A226WPC4</accession>
<dbReference type="OrthoDB" id="9802264at2"/>
<evidence type="ECO:0000256" key="1">
    <source>
        <dbReference type="ARBA" id="ARBA00005417"/>
    </source>
</evidence>
<dbReference type="Proteomes" id="UP000214720">
    <property type="component" value="Unassembled WGS sequence"/>
</dbReference>
<keyword evidence="6" id="KW-0067">ATP-binding</keyword>
<dbReference type="PROSITE" id="PS50893">
    <property type="entry name" value="ABC_TRANSPORTER_2"/>
    <property type="match status" value="1"/>
</dbReference>
<keyword evidence="4" id="KW-0997">Cell inner membrane</keyword>
<dbReference type="InterPro" id="IPR003439">
    <property type="entry name" value="ABC_transporter-like_ATP-bd"/>
</dbReference>
<dbReference type="SUPFAM" id="SSF52540">
    <property type="entry name" value="P-loop containing nucleoside triphosphate hydrolases"/>
    <property type="match status" value="1"/>
</dbReference>
<dbReference type="Gene3D" id="3.10.580.10">
    <property type="entry name" value="CBS-domain"/>
    <property type="match status" value="1"/>
</dbReference>
<dbReference type="SUPFAM" id="SSF54631">
    <property type="entry name" value="CBS-domain pair"/>
    <property type="match status" value="1"/>
</dbReference>
<evidence type="ECO:0000256" key="5">
    <source>
        <dbReference type="ARBA" id="ARBA00022741"/>
    </source>
</evidence>
<evidence type="ECO:0000256" key="6">
    <source>
        <dbReference type="ARBA" id="ARBA00022840"/>
    </source>
</evidence>
<dbReference type="Gene3D" id="3.40.50.300">
    <property type="entry name" value="P-loop containing nucleotide triphosphate hydrolases"/>
    <property type="match status" value="1"/>
</dbReference>
<dbReference type="InterPro" id="IPR027417">
    <property type="entry name" value="P-loop_NTPase"/>
</dbReference>
<evidence type="ECO:0000259" key="7">
    <source>
        <dbReference type="PROSITE" id="PS50893"/>
    </source>
</evidence>
<reference evidence="9" key="1">
    <citation type="submission" date="2017-01" db="EMBL/GenBank/DDBJ databases">
        <title>Genome Analysis of Deinococcus marmoris KOPRI26562.</title>
        <authorList>
            <person name="Kim J.H."/>
            <person name="Oh H.-M."/>
        </authorList>
    </citation>
    <scope>NUCLEOTIDE SEQUENCE [LARGE SCALE GENOMIC DNA]</scope>
    <source>
        <strain evidence="9">PAMC 26633</strain>
    </source>
</reference>
<dbReference type="FunFam" id="3.40.50.300:FF:000425">
    <property type="entry name" value="Probable ABC transporter, ATP-binding subunit"/>
    <property type="match status" value="1"/>
</dbReference>
<protein>
    <submittedName>
        <fullName evidence="8">L-proline glycine betaine ABC transport system permease protein ProV</fullName>
    </submittedName>
</protein>